<proteinExistence type="predicted"/>
<sequence length="206" mass="21257">MERRKYIAGLGALATGSAAAVGTGAFTSVSADRSVSVALEGDDDALLQIQPSDGPNADYATQSGNTLEINIDDTNSVGGDGLNDDARTIIRDVFKITNRGTQDVYVFIENEDIPAGVGVFADFPANVESGAGNPSAGPSEPTTGIGEGSQNKTGAPDHPKPERIKVPTGETMDEIGFSFNTGSRGSFDPSDFPVDIPIQAVAVSSY</sequence>
<reference evidence="2 3" key="1">
    <citation type="submission" date="2023-01" db="EMBL/GenBank/DDBJ databases">
        <title>Halorubrum ezzemoulense from Santa Pola, Spain.</title>
        <authorList>
            <person name="Feng Y."/>
            <person name="Louyakis A.S."/>
            <person name="Gogarten J.P."/>
        </authorList>
    </citation>
    <scope>NUCLEOTIDE SEQUENCE [LARGE SCALE GENOMIC DNA]</scope>
    <source>
        <strain evidence="2 3">AMM015</strain>
    </source>
</reference>
<accession>A0ABT4Z844</accession>
<dbReference type="Proteomes" id="UP001210528">
    <property type="component" value="Unassembled WGS sequence"/>
</dbReference>
<evidence type="ECO:0000313" key="3">
    <source>
        <dbReference type="Proteomes" id="UP001210528"/>
    </source>
</evidence>
<comment type="caution">
    <text evidence="2">The sequence shown here is derived from an EMBL/GenBank/DDBJ whole genome shotgun (WGS) entry which is preliminary data.</text>
</comment>
<keyword evidence="3" id="KW-1185">Reference proteome</keyword>
<dbReference type="RefSeq" id="WP_271903228.1">
    <property type="nucleotide sequence ID" value="NZ_JAQLUK010000091.1"/>
</dbReference>
<evidence type="ECO:0008006" key="4">
    <source>
        <dbReference type="Google" id="ProtNLM"/>
    </source>
</evidence>
<feature type="compositionally biased region" description="Basic and acidic residues" evidence="1">
    <location>
        <begin position="155"/>
        <end position="165"/>
    </location>
</feature>
<organism evidence="2 3">
    <name type="scientific">Halorubrum ezzemoulense</name>
    <name type="common">Halorubrum chaoviator</name>
    <dbReference type="NCBI Taxonomy" id="337243"/>
    <lineage>
        <taxon>Archaea</taxon>
        <taxon>Methanobacteriati</taxon>
        <taxon>Methanobacteriota</taxon>
        <taxon>Stenosarchaea group</taxon>
        <taxon>Halobacteria</taxon>
        <taxon>Halobacteriales</taxon>
        <taxon>Haloferacaceae</taxon>
        <taxon>Halorubrum</taxon>
    </lineage>
</organism>
<dbReference type="EMBL" id="JAQLUK010000091">
    <property type="protein sequence ID" value="MDB2294347.1"/>
    <property type="molecule type" value="Genomic_DNA"/>
</dbReference>
<feature type="region of interest" description="Disordered" evidence="1">
    <location>
        <begin position="129"/>
        <end position="174"/>
    </location>
</feature>
<gene>
    <name evidence="2" type="ORF">PM085_19235</name>
</gene>
<evidence type="ECO:0000256" key="1">
    <source>
        <dbReference type="SAM" id="MobiDB-lite"/>
    </source>
</evidence>
<name>A0ABT4Z844_HALEZ</name>
<protein>
    <recommendedName>
        <fullName evidence="4">DUF1102 domain-containing protein</fullName>
    </recommendedName>
</protein>
<evidence type="ECO:0000313" key="2">
    <source>
        <dbReference type="EMBL" id="MDB2294347.1"/>
    </source>
</evidence>